<accession>A0AAE8T011</accession>
<dbReference type="Proteomes" id="UP001187682">
    <property type="component" value="Unassembled WGS sequence"/>
</dbReference>
<proteinExistence type="predicted"/>
<dbReference type="EMBL" id="ONZQ02000020">
    <property type="protein sequence ID" value="SPO07423.1"/>
    <property type="molecule type" value="Genomic_DNA"/>
</dbReference>
<gene>
    <name evidence="1" type="ORF">DNG_10117</name>
</gene>
<evidence type="ECO:0000313" key="1">
    <source>
        <dbReference type="EMBL" id="SPO07423.1"/>
    </source>
</evidence>
<keyword evidence="2" id="KW-1185">Reference proteome</keyword>
<sequence>MSSQALRTQILANAKFLFGPKKNFEIITGLVFIGQYGNIKASQAMLVEISEEDSTFKTHHVGEASADLDVALESLHAGTRKLIYLKVSAGLPDDEMIEPGDNVIEGSLDWD</sequence>
<reference evidence="1" key="1">
    <citation type="submission" date="2018-03" db="EMBL/GenBank/DDBJ databases">
        <authorList>
            <person name="Guldener U."/>
        </authorList>
    </citation>
    <scope>NUCLEOTIDE SEQUENCE</scope>
</reference>
<name>A0AAE8T011_9PEZI</name>
<comment type="caution">
    <text evidence="1">The sequence shown here is derived from an EMBL/GenBank/DDBJ whole genome shotgun (WGS) entry which is preliminary data.</text>
</comment>
<protein>
    <submittedName>
        <fullName evidence="1">Uncharacterized protein</fullName>
    </submittedName>
</protein>
<organism evidence="1 2">
    <name type="scientific">Cephalotrichum gorgonifer</name>
    <dbReference type="NCBI Taxonomy" id="2041049"/>
    <lineage>
        <taxon>Eukaryota</taxon>
        <taxon>Fungi</taxon>
        <taxon>Dikarya</taxon>
        <taxon>Ascomycota</taxon>
        <taxon>Pezizomycotina</taxon>
        <taxon>Sordariomycetes</taxon>
        <taxon>Hypocreomycetidae</taxon>
        <taxon>Microascales</taxon>
        <taxon>Microascaceae</taxon>
        <taxon>Cephalotrichum</taxon>
    </lineage>
</organism>
<dbReference type="AlphaFoldDB" id="A0AAE8T011"/>
<evidence type="ECO:0000313" key="2">
    <source>
        <dbReference type="Proteomes" id="UP001187682"/>
    </source>
</evidence>